<reference evidence="2" key="2">
    <citation type="submission" date="2022-06" db="UniProtKB">
        <authorList>
            <consortium name="EnsemblMetazoa"/>
        </authorList>
    </citation>
    <scope>IDENTIFICATION</scope>
    <source>
        <strain evidence="2">DF5081</strain>
    </source>
</reference>
<feature type="region of interest" description="Disordered" evidence="1">
    <location>
        <begin position="1"/>
        <end position="35"/>
    </location>
</feature>
<dbReference type="EnsemblMetazoa" id="CJA07931a.1">
    <property type="protein sequence ID" value="CJA07931a.1"/>
    <property type="gene ID" value="WBGene00127135"/>
</dbReference>
<protein>
    <recommendedName>
        <fullName evidence="4">MULE transposase domain-containing protein</fullName>
    </recommendedName>
</protein>
<proteinExistence type="predicted"/>
<sequence>MSSSSDSRIQLIAPVLTSSSSDSPPPPRRPNHGKTLIVPLNASRYRTPMTMNIVGTPDSRLTSFECGTTKSCATIPEDDEDELDELLSIDRTSLSVYEPTSGRFGYSAYNLCLPQPAPEFQSSSSGFSPMLPAPTYSPPSLPSESPVLKPTKINIPENLDNVGDQFEHEEPISVYEKTRISCMASAKRTSGRIVVVRDHHAHDPNSGLASSKLAKLEIKNNAMSTNLTPRELLFDAKTKFGSIPVDMAGSLDALNRMIQRTRTKNASDVNNANMIDPIFTGEMRETNEKTQFLLFDEVCVNSGGRVVGFSSDEMLKTLAESEILLADATFDVIRAPFSQLWVLHGNLTRDATVPLAFILMTKRTKDDYLYVLELLKQQAHLLTWSPKDFIGEFEEYLRTYYFGPRPNLSFPPQLWNVVESSIRHLPRTNNSVEASHRNLDKCVKMCNGRRTLYISDMIQCIRNEASGFLFDKEAIAHNPNHQVNLVRIKSEHFLKVNHRRKLQDIMKDIRIIKAITNTPIPPSLPLTGLEYLKAIRAARKIEEESENDDGLSYSETHSASRDPKVNSMASSNSQFFPRSISQQFDMMRQQ</sequence>
<dbReference type="AlphaFoldDB" id="A0A8R1DPF0"/>
<feature type="region of interest" description="Disordered" evidence="1">
    <location>
        <begin position="544"/>
        <end position="590"/>
    </location>
</feature>
<accession>A0A8R1DPF0</accession>
<dbReference type="Proteomes" id="UP000005237">
    <property type="component" value="Unassembled WGS sequence"/>
</dbReference>
<keyword evidence="3" id="KW-1185">Reference proteome</keyword>
<organism evidence="2 3">
    <name type="scientific">Caenorhabditis japonica</name>
    <dbReference type="NCBI Taxonomy" id="281687"/>
    <lineage>
        <taxon>Eukaryota</taxon>
        <taxon>Metazoa</taxon>
        <taxon>Ecdysozoa</taxon>
        <taxon>Nematoda</taxon>
        <taxon>Chromadorea</taxon>
        <taxon>Rhabditida</taxon>
        <taxon>Rhabditina</taxon>
        <taxon>Rhabditomorpha</taxon>
        <taxon>Rhabditoidea</taxon>
        <taxon>Rhabditidae</taxon>
        <taxon>Peloderinae</taxon>
        <taxon>Caenorhabditis</taxon>
    </lineage>
</organism>
<name>A0A8R1DPF0_CAEJA</name>
<evidence type="ECO:0000313" key="3">
    <source>
        <dbReference type="Proteomes" id="UP000005237"/>
    </source>
</evidence>
<reference evidence="3" key="1">
    <citation type="submission" date="2010-08" db="EMBL/GenBank/DDBJ databases">
        <authorList>
            <consortium name="Caenorhabditis japonica Sequencing Consortium"/>
            <person name="Wilson R.K."/>
        </authorList>
    </citation>
    <scope>NUCLEOTIDE SEQUENCE [LARGE SCALE GENOMIC DNA]</scope>
    <source>
        <strain evidence="3">DF5081</strain>
    </source>
</reference>
<evidence type="ECO:0008006" key="4">
    <source>
        <dbReference type="Google" id="ProtNLM"/>
    </source>
</evidence>
<evidence type="ECO:0000256" key="1">
    <source>
        <dbReference type="SAM" id="MobiDB-lite"/>
    </source>
</evidence>
<evidence type="ECO:0000313" key="2">
    <source>
        <dbReference type="EnsemblMetazoa" id="CJA07931a.1"/>
    </source>
</evidence>
<feature type="compositionally biased region" description="Polar residues" evidence="1">
    <location>
        <begin position="567"/>
        <end position="590"/>
    </location>
</feature>